<evidence type="ECO:0000313" key="2">
    <source>
        <dbReference type="Proteomes" id="UP000256869"/>
    </source>
</evidence>
<dbReference type="AlphaFoldDB" id="A0A3D9I5Z8"/>
<gene>
    <name evidence="1" type="ORF">DFP95_11196</name>
</gene>
<comment type="caution">
    <text evidence="1">The sequence shown here is derived from an EMBL/GenBank/DDBJ whole genome shotgun (WGS) entry which is preliminary data.</text>
</comment>
<proteinExistence type="predicted"/>
<dbReference type="Proteomes" id="UP000256869">
    <property type="component" value="Unassembled WGS sequence"/>
</dbReference>
<name>A0A3D9I5Z8_9BACL</name>
<organism evidence="1 2">
    <name type="scientific">Cohnella lupini</name>
    <dbReference type="NCBI Taxonomy" id="1294267"/>
    <lineage>
        <taxon>Bacteria</taxon>
        <taxon>Bacillati</taxon>
        <taxon>Bacillota</taxon>
        <taxon>Bacilli</taxon>
        <taxon>Bacillales</taxon>
        <taxon>Paenibacillaceae</taxon>
        <taxon>Cohnella</taxon>
    </lineage>
</organism>
<dbReference type="RefSeq" id="WP_115994084.1">
    <property type="nucleotide sequence ID" value="NZ_QRDY01000011.1"/>
</dbReference>
<protein>
    <submittedName>
        <fullName evidence="1">Uncharacterized protein</fullName>
    </submittedName>
</protein>
<accession>A0A3D9I5Z8</accession>
<keyword evidence="2" id="KW-1185">Reference proteome</keyword>
<evidence type="ECO:0000313" key="1">
    <source>
        <dbReference type="EMBL" id="RED57182.1"/>
    </source>
</evidence>
<sequence>MTIRYYRHVTGNFIVNLIGMNQRISVSPAVMSRVIVGLSPRAVLGSAPVSLDEAATLGFLPSGHHTRLEVSERDLVIA</sequence>
<dbReference type="EMBL" id="QRDY01000011">
    <property type="protein sequence ID" value="RED57182.1"/>
    <property type="molecule type" value="Genomic_DNA"/>
</dbReference>
<reference evidence="1 2" key="1">
    <citation type="submission" date="2018-07" db="EMBL/GenBank/DDBJ databases">
        <title>Genomic Encyclopedia of Type Strains, Phase III (KMG-III): the genomes of soil and plant-associated and newly described type strains.</title>
        <authorList>
            <person name="Whitman W."/>
        </authorList>
    </citation>
    <scope>NUCLEOTIDE SEQUENCE [LARGE SCALE GENOMIC DNA]</scope>
    <source>
        <strain evidence="1 2">CECT 8236</strain>
    </source>
</reference>